<evidence type="ECO:0000256" key="6">
    <source>
        <dbReference type="ARBA" id="ARBA00023268"/>
    </source>
</evidence>
<dbReference type="InterPro" id="IPR020806">
    <property type="entry name" value="PKS_PP-bd"/>
</dbReference>
<dbReference type="InterPro" id="IPR036299">
    <property type="entry name" value="Polyketide_synth_docking_sf"/>
</dbReference>
<reference evidence="10 11" key="1">
    <citation type="submission" date="2020-08" db="EMBL/GenBank/DDBJ databases">
        <title>Genomic Encyclopedia of Archaeal and Bacterial Type Strains, Phase II (KMG-II): from individual species to whole genera.</title>
        <authorList>
            <person name="Goeker M."/>
        </authorList>
    </citation>
    <scope>NUCLEOTIDE SEQUENCE [LARGE SCALE GENOMIC DNA]</scope>
    <source>
        <strain evidence="10 11">DSM 43850</strain>
    </source>
</reference>
<dbReference type="NCBIfam" id="NF045894">
    <property type="entry name" value="PKS_plus_SDR"/>
    <property type="match status" value="1"/>
</dbReference>
<dbReference type="GO" id="GO:0016740">
    <property type="term" value="F:transferase activity"/>
    <property type="evidence" value="ECO:0007669"/>
    <property type="project" value="UniProtKB-KW"/>
</dbReference>
<evidence type="ECO:0000313" key="10">
    <source>
        <dbReference type="EMBL" id="MBA8927812.1"/>
    </source>
</evidence>
<evidence type="ECO:0000256" key="3">
    <source>
        <dbReference type="ARBA" id="ARBA00022553"/>
    </source>
</evidence>
<dbReference type="Pfam" id="PF18369">
    <property type="entry name" value="PKS_DE"/>
    <property type="match status" value="1"/>
</dbReference>
<keyword evidence="11" id="KW-1185">Reference proteome</keyword>
<protein>
    <submittedName>
        <fullName evidence="10">Acyl transferase domain-containing protein</fullName>
    </submittedName>
</protein>
<dbReference type="InterPro" id="IPR006162">
    <property type="entry name" value="Ppantetheine_attach_site"/>
</dbReference>
<dbReference type="SMART" id="SM00823">
    <property type="entry name" value="PKS_PP"/>
    <property type="match status" value="1"/>
</dbReference>
<dbReference type="PANTHER" id="PTHR43775:SF51">
    <property type="entry name" value="INACTIVE PHENOLPHTHIOCEROL SYNTHESIS POLYKETIDE SYNTHASE TYPE I PKS1-RELATED"/>
    <property type="match status" value="1"/>
</dbReference>
<keyword evidence="4 10" id="KW-0808">Transferase</keyword>
<evidence type="ECO:0000259" key="9">
    <source>
        <dbReference type="PROSITE" id="PS52004"/>
    </source>
</evidence>
<keyword evidence="5" id="KW-0045">Antibiotic biosynthesis</keyword>
<dbReference type="InterPro" id="IPR036291">
    <property type="entry name" value="NAD(P)-bd_dom_sf"/>
</dbReference>
<dbReference type="PROSITE" id="PS00606">
    <property type="entry name" value="KS3_1"/>
    <property type="match status" value="1"/>
</dbReference>
<dbReference type="Gene3D" id="1.10.1200.10">
    <property type="entry name" value="ACP-like"/>
    <property type="match status" value="1"/>
</dbReference>
<dbReference type="InterPro" id="IPR014043">
    <property type="entry name" value="Acyl_transferase_dom"/>
</dbReference>
<dbReference type="CDD" id="cd00833">
    <property type="entry name" value="PKS"/>
    <property type="match status" value="1"/>
</dbReference>
<dbReference type="Pfam" id="PF16197">
    <property type="entry name" value="KAsynt_C_assoc"/>
    <property type="match status" value="1"/>
</dbReference>
<evidence type="ECO:0000256" key="5">
    <source>
        <dbReference type="ARBA" id="ARBA00023194"/>
    </source>
</evidence>
<dbReference type="SUPFAM" id="SSF101173">
    <property type="entry name" value="Docking domain B of the erythromycin polyketide synthase (DEBS)"/>
    <property type="match status" value="1"/>
</dbReference>
<dbReference type="Pfam" id="PF08659">
    <property type="entry name" value="KR"/>
    <property type="match status" value="1"/>
</dbReference>
<dbReference type="Pfam" id="PF00550">
    <property type="entry name" value="PP-binding"/>
    <property type="match status" value="1"/>
</dbReference>
<dbReference type="InterPro" id="IPR016036">
    <property type="entry name" value="Malonyl_transacylase_ACP-bd"/>
</dbReference>
<dbReference type="Pfam" id="PF08990">
    <property type="entry name" value="Docking"/>
    <property type="match status" value="1"/>
</dbReference>
<comment type="caution">
    <text evidence="10">The sequence shown here is derived from an EMBL/GenBank/DDBJ whole genome shotgun (WGS) entry which is preliminary data.</text>
</comment>
<gene>
    <name evidence="10" type="ORF">BC739_005018</name>
</gene>
<dbReference type="Gene3D" id="3.40.366.10">
    <property type="entry name" value="Malonyl-Coenzyme A Acyl Carrier Protein, domain 2"/>
    <property type="match status" value="1"/>
</dbReference>
<dbReference type="InterPro" id="IPR009081">
    <property type="entry name" value="PP-bd_ACP"/>
</dbReference>
<sequence>MAEDDKLRDYLKRATADLKQTRRRLREVEEQAREPIAIVAMACRYPGGVRSPEDLWRLVCEGADVVSKFPEDRGWDTEAIYHPEPGQPGKSYTREGGFLYEAGDFDPTFFGVSPREAPVMDPQQRLLLETSWEALERAGIEPGTLKGSQTGVFCGVMHHDYVDSSSGGSIVSGGVAYSFGLEGPAITVDTACSSSLVALHLAAQALRNGDCTLALAGGVTVLSTPQLFVEFSRQRALSRDGRCRSFSAEADGAGWSEGAGVLVVERLSDAQRNGHPVLAVLRGSAVNQDGASNGMTAPNGPAQRRVIRKALANARLSAAQVDVVEAHGTGTKLGDPIEAQALLATYGQERADNRPLWLGSIKSNMGHPQAAAGVAGVIKMVMAIRAGVLPKSLYANDPSPNVDWSAGNVRLLAEAQPWPPTGQARRAGVSSFGISGTNAHVIVEQAPEAAEQEPGTPLAITPVVVSARTDEALAAQARVLASYVEGHPEIGLSDLGYSLASGRTAFERRAVVLATERDHLLRGLDTLATAGVSPDVRSGAAGEGLLGCLFTGQGAQRAGMGRELYESFPVFAEAFDAVCAEFELPLREVIFDGSELLDQTQYTQAALFAVEVALFRLVESWGVVPDYLAGHSIGELTAAHVAGVLTLQDAARLVGARGRLMQELPTGGAMVALEATEQEVLPLLTERVSIAAINGPDSVVLSGDDEAVTAVTEQFGGRKVKRLKVSHAFHSPRMDPMLAEFARVAAELTYSAPAIPLVSNVTGSLAGEEIRTPEYWVRHVREAVRFHEGVTALRSAGVRTFLELGPDGVLTAMAQAPDAVLVSALRKDRPEVHSLLTALGQVHISGRQVDWSAMFPGARRVDLPTYAFQRQRYWNCAEVISANPVDTAFWQAVEQEEIESLAGELDVDPAALGQVLPALSAWRQQHHDKSEVDRWRYRISWQPVAEPAVDGLFGSWLVLVPEGSPRTEPVASVIAGLAVNGAQVVPLEISVVDRARLGELLPDQPLDGVLSLLALDDRPHPLHPTMSCGQADTITLVQALGDAEITAPLWCATVQAVTEDAAADPTQAALWAIGTVLGLDHPQTWGGMVDLPSTVDEIAVRRLIAVLAGTEGEDACAIRPRGILARRMVRAPQGSGSAQRWRPRGTVLVTGGVGAIGGSVARWLAANGAEHLVLTSRRGSSTPGAAELEAELAELGARVTIAACDVADREALEQLLETLPDLTAVLHAAGVRHEEARLADSTLPDFAEVGHAKIAGAVHLDELLADRELDAFVLFSSGAAAWGSGGQASYASPNGFLDGLAARRRARGLKATSIAWGAWGGGGMAAEADSAQLARMGLPAMPPKLAISALQQALDQDEAHLVVADIDWTRFAPAYSLARPRPLLRGLPEVQAILAEGEVEQSTELADKLATMSEFDQTRTLLELVQMQVAGVLGYDGASAVDPGRAFKDLGFDSLTAVELRNAIGSTAGVRLPATLVFDYANPAALAEHLRAELCQGGGAAVDPVLAELDRLEATVASLPAEEIERTRITSRLQAIVARLKETVSGGAGAAVADQLEAASADDVFDFIDKELGIA</sequence>
<dbReference type="Pfam" id="PF02801">
    <property type="entry name" value="Ketoacyl-synt_C"/>
    <property type="match status" value="1"/>
</dbReference>
<keyword evidence="6" id="KW-0511">Multifunctional enzyme</keyword>
<dbReference type="Gene3D" id="3.40.50.720">
    <property type="entry name" value="NAD(P)-binding Rossmann-like Domain"/>
    <property type="match status" value="1"/>
</dbReference>
<evidence type="ECO:0000256" key="4">
    <source>
        <dbReference type="ARBA" id="ARBA00022679"/>
    </source>
</evidence>
<keyword evidence="2" id="KW-0596">Phosphopantetheine</keyword>
<dbReference type="Gene3D" id="3.30.70.3290">
    <property type="match status" value="1"/>
</dbReference>
<dbReference type="InterPro" id="IPR015083">
    <property type="entry name" value="NorB/c/GfsB-D-like_docking"/>
</dbReference>
<dbReference type="InterPro" id="IPR041618">
    <property type="entry name" value="PKS_DE"/>
</dbReference>
<dbReference type="Pfam" id="PF00698">
    <property type="entry name" value="Acyl_transf_1"/>
    <property type="match status" value="1"/>
</dbReference>
<feature type="domain" description="Ketosynthase family 3 (KS3)" evidence="9">
    <location>
        <begin position="33"/>
        <end position="445"/>
    </location>
</feature>
<dbReference type="InterPro" id="IPR016035">
    <property type="entry name" value="Acyl_Trfase/lysoPLipase"/>
</dbReference>
<evidence type="ECO:0000256" key="1">
    <source>
        <dbReference type="ARBA" id="ARBA00001957"/>
    </source>
</evidence>
<evidence type="ECO:0000256" key="7">
    <source>
        <dbReference type="ARBA" id="ARBA00023315"/>
    </source>
</evidence>
<dbReference type="Pfam" id="PF00109">
    <property type="entry name" value="ketoacyl-synt"/>
    <property type="match status" value="1"/>
</dbReference>
<dbReference type="SUPFAM" id="SSF53901">
    <property type="entry name" value="Thiolase-like"/>
    <property type="match status" value="1"/>
</dbReference>
<dbReference type="InterPro" id="IPR013968">
    <property type="entry name" value="PKS_KR"/>
</dbReference>
<accession>A0ABR6BLP1</accession>
<dbReference type="CDD" id="cd08952">
    <property type="entry name" value="KR_1_SDR_x"/>
    <property type="match status" value="1"/>
</dbReference>
<keyword evidence="7" id="KW-0012">Acyltransferase</keyword>
<dbReference type="InterPro" id="IPR057326">
    <property type="entry name" value="KR_dom"/>
</dbReference>
<dbReference type="Gene3D" id="3.40.47.10">
    <property type="match status" value="1"/>
</dbReference>
<organism evidence="10 11">
    <name type="scientific">Kutzneria viridogrisea</name>
    <dbReference type="NCBI Taxonomy" id="47990"/>
    <lineage>
        <taxon>Bacteria</taxon>
        <taxon>Bacillati</taxon>
        <taxon>Actinomycetota</taxon>
        <taxon>Actinomycetes</taxon>
        <taxon>Pseudonocardiales</taxon>
        <taxon>Pseudonocardiaceae</taxon>
        <taxon>Kutzneria</taxon>
    </lineage>
</organism>
<dbReference type="InterPro" id="IPR050091">
    <property type="entry name" value="PKS_NRPS_Biosynth_Enz"/>
</dbReference>
<dbReference type="SUPFAM" id="SSF47336">
    <property type="entry name" value="ACP-like"/>
    <property type="match status" value="1"/>
</dbReference>
<dbReference type="SUPFAM" id="SSF52151">
    <property type="entry name" value="FabD/lysophospholipase-like"/>
    <property type="match status" value="1"/>
</dbReference>
<dbReference type="InterPro" id="IPR032821">
    <property type="entry name" value="PKS_assoc"/>
</dbReference>
<dbReference type="PROSITE" id="PS50075">
    <property type="entry name" value="CARRIER"/>
    <property type="match status" value="1"/>
</dbReference>
<keyword evidence="3" id="KW-0597">Phosphoprotein</keyword>
<dbReference type="InterPro" id="IPR014031">
    <property type="entry name" value="Ketoacyl_synth_C"/>
</dbReference>
<dbReference type="PROSITE" id="PS00012">
    <property type="entry name" value="PHOSPHOPANTETHEINE"/>
    <property type="match status" value="1"/>
</dbReference>
<evidence type="ECO:0000259" key="8">
    <source>
        <dbReference type="PROSITE" id="PS50075"/>
    </source>
</evidence>
<evidence type="ECO:0000313" key="11">
    <source>
        <dbReference type="Proteomes" id="UP000517916"/>
    </source>
</evidence>
<comment type="cofactor">
    <cofactor evidence="1">
        <name>pantetheine 4'-phosphate</name>
        <dbReference type="ChEBI" id="CHEBI:47942"/>
    </cofactor>
</comment>
<dbReference type="SUPFAM" id="SSF55048">
    <property type="entry name" value="Probable ACP-binding domain of malonyl-CoA ACP transacylase"/>
    <property type="match status" value="1"/>
</dbReference>
<dbReference type="EMBL" id="JACJID010000003">
    <property type="protein sequence ID" value="MBA8927812.1"/>
    <property type="molecule type" value="Genomic_DNA"/>
</dbReference>
<dbReference type="SMART" id="SM01294">
    <property type="entry name" value="PKS_PP_betabranch"/>
    <property type="match status" value="1"/>
</dbReference>
<dbReference type="PROSITE" id="PS52004">
    <property type="entry name" value="KS3_2"/>
    <property type="match status" value="1"/>
</dbReference>
<evidence type="ECO:0000256" key="2">
    <source>
        <dbReference type="ARBA" id="ARBA00022450"/>
    </source>
</evidence>
<dbReference type="InterPro" id="IPR014030">
    <property type="entry name" value="Ketoacyl_synth_N"/>
</dbReference>
<dbReference type="SUPFAM" id="SSF51735">
    <property type="entry name" value="NAD(P)-binding Rossmann-fold domains"/>
    <property type="match status" value="2"/>
</dbReference>
<proteinExistence type="predicted"/>
<dbReference type="RefSeq" id="WP_182838504.1">
    <property type="nucleotide sequence ID" value="NZ_BAAABQ010000025.1"/>
</dbReference>
<dbReference type="SMART" id="SM00822">
    <property type="entry name" value="PKS_KR"/>
    <property type="match status" value="1"/>
</dbReference>
<dbReference type="InterPro" id="IPR020841">
    <property type="entry name" value="PKS_Beta-ketoAc_synthase_dom"/>
</dbReference>
<dbReference type="SMART" id="SM00825">
    <property type="entry name" value="PKS_KS"/>
    <property type="match status" value="1"/>
</dbReference>
<dbReference type="PANTHER" id="PTHR43775">
    <property type="entry name" value="FATTY ACID SYNTHASE"/>
    <property type="match status" value="1"/>
</dbReference>
<dbReference type="InterPro" id="IPR036736">
    <property type="entry name" value="ACP-like_sf"/>
</dbReference>
<feature type="domain" description="Carrier" evidence="8">
    <location>
        <begin position="1419"/>
        <end position="1494"/>
    </location>
</feature>
<dbReference type="SMART" id="SM00827">
    <property type="entry name" value="PKS_AT"/>
    <property type="match status" value="1"/>
</dbReference>
<dbReference type="Proteomes" id="UP000517916">
    <property type="component" value="Unassembled WGS sequence"/>
</dbReference>
<name>A0ABR6BLP1_9PSEU</name>
<dbReference type="InterPro" id="IPR001227">
    <property type="entry name" value="Ac_transferase_dom_sf"/>
</dbReference>
<dbReference type="InterPro" id="IPR016039">
    <property type="entry name" value="Thiolase-like"/>
</dbReference>
<dbReference type="InterPro" id="IPR018201">
    <property type="entry name" value="Ketoacyl_synth_AS"/>
</dbReference>